<protein>
    <recommendedName>
        <fullName evidence="5">Aminotransferase</fullName>
        <ecNumber evidence="5">2.6.1.-</ecNumber>
    </recommendedName>
</protein>
<dbReference type="CDD" id="cd00609">
    <property type="entry name" value="AAT_like"/>
    <property type="match status" value="1"/>
</dbReference>
<proteinExistence type="inferred from homology"/>
<dbReference type="SUPFAM" id="SSF53383">
    <property type="entry name" value="PLP-dependent transferases"/>
    <property type="match status" value="1"/>
</dbReference>
<evidence type="ECO:0000313" key="8">
    <source>
        <dbReference type="Proteomes" id="UP000460317"/>
    </source>
</evidence>
<evidence type="ECO:0000256" key="2">
    <source>
        <dbReference type="ARBA" id="ARBA00022576"/>
    </source>
</evidence>
<dbReference type="EMBL" id="WCSB01000121">
    <property type="protein sequence ID" value="KAB4445381.1"/>
    <property type="molecule type" value="Genomic_DNA"/>
</dbReference>
<evidence type="ECO:0000256" key="5">
    <source>
        <dbReference type="RuleBase" id="RU000481"/>
    </source>
</evidence>
<gene>
    <name evidence="7" type="ORF">GAN93_25775</name>
</gene>
<dbReference type="GO" id="GO:0008483">
    <property type="term" value="F:transaminase activity"/>
    <property type="evidence" value="ECO:0007669"/>
    <property type="project" value="UniProtKB-KW"/>
</dbReference>
<sequence length="348" mass="40451">KRYGGYWRFPKLKDFCYLVNPYFPPQKMCEELQANFNVLLREYPSGMGVNTLVMAKNFGIRQDYVVVGNGAAEIIKALMEHSDGKMGVIYPTFEEYPNRQSEEIIAFYPQNADFHYTAKELMLFYADKDIRHLLLINPDNPSGNFIPLNELMDLLAWTQQRNIHLILDESFVDFSEKSVENTLLKNEVLETYPHLTVIKSISKSYGVPGLRLGIAASSDKEIISYLRKNMAIWNINSFAEFYLQIYSKYNNDYQNACKKFIAERQRFFEVLQQVDFLRVIPSQANYFLCEVTSRFSSTKLVSLLLEHNLLLKDCSTKTGFDGRNYIRIAIRDTEDNNYLAENLKKLQA</sequence>
<dbReference type="AlphaFoldDB" id="A0A7J5JC61"/>
<dbReference type="InterPro" id="IPR004838">
    <property type="entry name" value="NHTrfase_class1_PyrdxlP-BS"/>
</dbReference>
<dbReference type="EC" id="2.6.1.-" evidence="5"/>
<dbReference type="InterPro" id="IPR004839">
    <property type="entry name" value="Aminotransferase_I/II_large"/>
</dbReference>
<comment type="caution">
    <text evidence="7">The sequence shown here is derived from an EMBL/GenBank/DDBJ whole genome shotgun (WGS) entry which is preliminary data.</text>
</comment>
<dbReference type="InterPro" id="IPR015421">
    <property type="entry name" value="PyrdxlP-dep_Trfase_major"/>
</dbReference>
<dbReference type="GO" id="GO:0030170">
    <property type="term" value="F:pyridoxal phosphate binding"/>
    <property type="evidence" value="ECO:0007669"/>
    <property type="project" value="InterPro"/>
</dbReference>
<keyword evidence="3 5" id="KW-0808">Transferase</keyword>
<dbReference type="Gene3D" id="3.40.640.10">
    <property type="entry name" value="Type I PLP-dependent aspartate aminotransferase-like (Major domain)"/>
    <property type="match status" value="1"/>
</dbReference>
<dbReference type="InterPro" id="IPR015424">
    <property type="entry name" value="PyrdxlP-dep_Trfase"/>
</dbReference>
<evidence type="ECO:0000256" key="3">
    <source>
        <dbReference type="ARBA" id="ARBA00022679"/>
    </source>
</evidence>
<evidence type="ECO:0000259" key="6">
    <source>
        <dbReference type="Pfam" id="PF00155"/>
    </source>
</evidence>
<evidence type="ECO:0000256" key="1">
    <source>
        <dbReference type="ARBA" id="ARBA00001933"/>
    </source>
</evidence>
<dbReference type="Proteomes" id="UP000460317">
    <property type="component" value="Unassembled WGS sequence"/>
</dbReference>
<dbReference type="InterPro" id="IPR015422">
    <property type="entry name" value="PyrdxlP-dep_Trfase_small"/>
</dbReference>
<comment type="cofactor">
    <cofactor evidence="1 5">
        <name>pyridoxal 5'-phosphate</name>
        <dbReference type="ChEBI" id="CHEBI:597326"/>
    </cofactor>
</comment>
<dbReference type="PANTHER" id="PTHR42885">
    <property type="entry name" value="HISTIDINOL-PHOSPHATE AMINOTRANSFERASE-RELATED"/>
    <property type="match status" value="1"/>
</dbReference>
<organism evidence="7 8">
    <name type="scientific">Bacteroides thetaiotaomicron</name>
    <dbReference type="NCBI Taxonomy" id="818"/>
    <lineage>
        <taxon>Bacteria</taxon>
        <taxon>Pseudomonadati</taxon>
        <taxon>Bacteroidota</taxon>
        <taxon>Bacteroidia</taxon>
        <taxon>Bacteroidales</taxon>
        <taxon>Bacteroidaceae</taxon>
        <taxon>Bacteroides</taxon>
    </lineage>
</organism>
<feature type="domain" description="Aminotransferase class I/classII large" evidence="6">
    <location>
        <begin position="61"/>
        <end position="343"/>
    </location>
</feature>
<keyword evidence="2 5" id="KW-0032">Aminotransferase</keyword>
<reference evidence="7 8" key="1">
    <citation type="journal article" date="2019" name="Nat. Med.">
        <title>A library of human gut bacterial isolates paired with longitudinal multiomics data enables mechanistic microbiome research.</title>
        <authorList>
            <person name="Poyet M."/>
            <person name="Groussin M."/>
            <person name="Gibbons S.M."/>
            <person name="Avila-Pacheco J."/>
            <person name="Jiang X."/>
            <person name="Kearney S.M."/>
            <person name="Perrotta A.R."/>
            <person name="Berdy B."/>
            <person name="Zhao S."/>
            <person name="Lieberman T.D."/>
            <person name="Swanson P.K."/>
            <person name="Smith M."/>
            <person name="Roesemann S."/>
            <person name="Alexander J.E."/>
            <person name="Rich S.A."/>
            <person name="Livny J."/>
            <person name="Vlamakis H."/>
            <person name="Clish C."/>
            <person name="Bullock K."/>
            <person name="Deik A."/>
            <person name="Scott J."/>
            <person name="Pierce K.A."/>
            <person name="Xavier R.J."/>
            <person name="Alm E.J."/>
        </authorList>
    </citation>
    <scope>NUCLEOTIDE SEQUENCE [LARGE SCALE GENOMIC DNA]</scope>
    <source>
        <strain evidence="7 8">BIOML-A165</strain>
    </source>
</reference>
<dbReference type="PANTHER" id="PTHR42885:SF2">
    <property type="entry name" value="HISTIDINOL-PHOSPHATE AMINOTRANSFERASE"/>
    <property type="match status" value="1"/>
</dbReference>
<feature type="non-terminal residue" evidence="7">
    <location>
        <position position="1"/>
    </location>
</feature>
<accession>A0A7J5JC61</accession>
<comment type="similarity">
    <text evidence="5">Belongs to the class-I pyridoxal-phosphate-dependent aminotransferase family.</text>
</comment>
<evidence type="ECO:0000313" key="7">
    <source>
        <dbReference type="EMBL" id="KAB4445381.1"/>
    </source>
</evidence>
<dbReference type="Pfam" id="PF00155">
    <property type="entry name" value="Aminotran_1_2"/>
    <property type="match status" value="1"/>
</dbReference>
<keyword evidence="4" id="KW-0663">Pyridoxal phosphate</keyword>
<evidence type="ECO:0000256" key="4">
    <source>
        <dbReference type="ARBA" id="ARBA00022898"/>
    </source>
</evidence>
<dbReference type="Gene3D" id="3.90.1150.10">
    <property type="entry name" value="Aspartate Aminotransferase, domain 1"/>
    <property type="match status" value="1"/>
</dbReference>
<dbReference type="PROSITE" id="PS00105">
    <property type="entry name" value="AA_TRANSFER_CLASS_1"/>
    <property type="match status" value="1"/>
</dbReference>
<name>A0A7J5JC61_BACT4</name>